<dbReference type="Proteomes" id="UP001060085">
    <property type="component" value="Linkage Group LG05"/>
</dbReference>
<keyword evidence="2" id="KW-1185">Reference proteome</keyword>
<gene>
    <name evidence="1" type="ORF">M9H77_21520</name>
</gene>
<sequence length="141" mass="16578">MTSKFISKLLLHLVANDPKIPVLNTGCTYKRARYTRKFAIEKRPHSYNVQPTRSCGKWREYTLPCSHALAVCKDNCTRPDAYMPDIYSRETNRKTYQSNFYPVGHEDFWKDAPCNLTFYSSNMNNQRGKKEGTRFRGEMNY</sequence>
<evidence type="ECO:0000313" key="2">
    <source>
        <dbReference type="Proteomes" id="UP001060085"/>
    </source>
</evidence>
<accession>A0ACC0AP19</accession>
<proteinExistence type="predicted"/>
<evidence type="ECO:0000313" key="1">
    <source>
        <dbReference type="EMBL" id="KAI5662197.1"/>
    </source>
</evidence>
<protein>
    <submittedName>
        <fullName evidence="1">Uncharacterized protein</fullName>
    </submittedName>
</protein>
<name>A0ACC0AP19_CATRO</name>
<comment type="caution">
    <text evidence="1">The sequence shown here is derived from an EMBL/GenBank/DDBJ whole genome shotgun (WGS) entry which is preliminary data.</text>
</comment>
<dbReference type="EMBL" id="CM044705">
    <property type="protein sequence ID" value="KAI5662197.1"/>
    <property type="molecule type" value="Genomic_DNA"/>
</dbReference>
<organism evidence="1 2">
    <name type="scientific">Catharanthus roseus</name>
    <name type="common">Madagascar periwinkle</name>
    <name type="synonym">Vinca rosea</name>
    <dbReference type="NCBI Taxonomy" id="4058"/>
    <lineage>
        <taxon>Eukaryota</taxon>
        <taxon>Viridiplantae</taxon>
        <taxon>Streptophyta</taxon>
        <taxon>Embryophyta</taxon>
        <taxon>Tracheophyta</taxon>
        <taxon>Spermatophyta</taxon>
        <taxon>Magnoliopsida</taxon>
        <taxon>eudicotyledons</taxon>
        <taxon>Gunneridae</taxon>
        <taxon>Pentapetalae</taxon>
        <taxon>asterids</taxon>
        <taxon>lamiids</taxon>
        <taxon>Gentianales</taxon>
        <taxon>Apocynaceae</taxon>
        <taxon>Rauvolfioideae</taxon>
        <taxon>Vinceae</taxon>
        <taxon>Catharanthinae</taxon>
        <taxon>Catharanthus</taxon>
    </lineage>
</organism>
<reference evidence="2" key="1">
    <citation type="journal article" date="2023" name="Nat. Plants">
        <title>Single-cell RNA sequencing provides a high-resolution roadmap for understanding the multicellular compartmentation of specialized metabolism.</title>
        <authorList>
            <person name="Sun S."/>
            <person name="Shen X."/>
            <person name="Li Y."/>
            <person name="Li Y."/>
            <person name="Wang S."/>
            <person name="Li R."/>
            <person name="Zhang H."/>
            <person name="Shen G."/>
            <person name="Guo B."/>
            <person name="Wei J."/>
            <person name="Xu J."/>
            <person name="St-Pierre B."/>
            <person name="Chen S."/>
            <person name="Sun C."/>
        </authorList>
    </citation>
    <scope>NUCLEOTIDE SEQUENCE [LARGE SCALE GENOMIC DNA]</scope>
</reference>